<sequence>AARGMIKIARNYDPSKGTPSVSQEDVTDTRRGRMSRTEELSTLPPNLAKSP</sequence>
<proteinExistence type="predicted"/>
<comment type="caution">
    <text evidence="2">The sequence shown here is derived from an EMBL/GenBank/DDBJ whole genome shotgun (WGS) entry which is preliminary data.</text>
</comment>
<evidence type="ECO:0000313" key="3">
    <source>
        <dbReference type="Proteomes" id="UP001314170"/>
    </source>
</evidence>
<feature type="compositionally biased region" description="Basic and acidic residues" evidence="1">
    <location>
        <begin position="27"/>
        <end position="39"/>
    </location>
</feature>
<dbReference type="EMBL" id="CAWUPB010001157">
    <property type="protein sequence ID" value="CAK7339096.1"/>
    <property type="molecule type" value="Genomic_DNA"/>
</dbReference>
<gene>
    <name evidence="2" type="ORF">DCAF_LOCUS14144</name>
</gene>
<evidence type="ECO:0000256" key="1">
    <source>
        <dbReference type="SAM" id="MobiDB-lite"/>
    </source>
</evidence>
<feature type="non-terminal residue" evidence="2">
    <location>
        <position position="51"/>
    </location>
</feature>
<keyword evidence="3" id="KW-1185">Reference proteome</keyword>
<accession>A0AAV1RTN4</accession>
<dbReference type="Proteomes" id="UP001314170">
    <property type="component" value="Unassembled WGS sequence"/>
</dbReference>
<dbReference type="AlphaFoldDB" id="A0AAV1RTN4"/>
<organism evidence="2 3">
    <name type="scientific">Dovyalis caffra</name>
    <dbReference type="NCBI Taxonomy" id="77055"/>
    <lineage>
        <taxon>Eukaryota</taxon>
        <taxon>Viridiplantae</taxon>
        <taxon>Streptophyta</taxon>
        <taxon>Embryophyta</taxon>
        <taxon>Tracheophyta</taxon>
        <taxon>Spermatophyta</taxon>
        <taxon>Magnoliopsida</taxon>
        <taxon>eudicotyledons</taxon>
        <taxon>Gunneridae</taxon>
        <taxon>Pentapetalae</taxon>
        <taxon>rosids</taxon>
        <taxon>fabids</taxon>
        <taxon>Malpighiales</taxon>
        <taxon>Salicaceae</taxon>
        <taxon>Flacourtieae</taxon>
        <taxon>Dovyalis</taxon>
    </lineage>
</organism>
<evidence type="ECO:0000313" key="2">
    <source>
        <dbReference type="EMBL" id="CAK7339096.1"/>
    </source>
</evidence>
<feature type="region of interest" description="Disordered" evidence="1">
    <location>
        <begin position="1"/>
        <end position="51"/>
    </location>
</feature>
<name>A0AAV1RTN4_9ROSI</name>
<feature type="non-terminal residue" evidence="2">
    <location>
        <position position="1"/>
    </location>
</feature>
<reference evidence="2 3" key="1">
    <citation type="submission" date="2024-01" db="EMBL/GenBank/DDBJ databases">
        <authorList>
            <person name="Waweru B."/>
        </authorList>
    </citation>
    <scope>NUCLEOTIDE SEQUENCE [LARGE SCALE GENOMIC DNA]</scope>
</reference>
<protein>
    <submittedName>
        <fullName evidence="2">Uncharacterized protein</fullName>
    </submittedName>
</protein>